<evidence type="ECO:0000313" key="1">
    <source>
        <dbReference type="EMBL" id="MCI34273.1"/>
    </source>
</evidence>
<reference evidence="1 2" key="1">
    <citation type="journal article" date="2018" name="Front. Plant Sci.">
        <title>Red Clover (Trifolium pratense) and Zigzag Clover (T. medium) - A Picture of Genomic Similarities and Differences.</title>
        <authorList>
            <person name="Dluhosova J."/>
            <person name="Istvanek J."/>
            <person name="Nedelnik J."/>
            <person name="Repkova J."/>
        </authorList>
    </citation>
    <scope>NUCLEOTIDE SEQUENCE [LARGE SCALE GENOMIC DNA]</scope>
    <source>
        <strain evidence="2">cv. 10/8</strain>
        <tissue evidence="1">Leaf</tissue>
    </source>
</reference>
<feature type="non-terminal residue" evidence="1">
    <location>
        <position position="50"/>
    </location>
</feature>
<organism evidence="1 2">
    <name type="scientific">Trifolium medium</name>
    <dbReference type="NCBI Taxonomy" id="97028"/>
    <lineage>
        <taxon>Eukaryota</taxon>
        <taxon>Viridiplantae</taxon>
        <taxon>Streptophyta</taxon>
        <taxon>Embryophyta</taxon>
        <taxon>Tracheophyta</taxon>
        <taxon>Spermatophyta</taxon>
        <taxon>Magnoliopsida</taxon>
        <taxon>eudicotyledons</taxon>
        <taxon>Gunneridae</taxon>
        <taxon>Pentapetalae</taxon>
        <taxon>rosids</taxon>
        <taxon>fabids</taxon>
        <taxon>Fabales</taxon>
        <taxon>Fabaceae</taxon>
        <taxon>Papilionoideae</taxon>
        <taxon>50 kb inversion clade</taxon>
        <taxon>NPAAA clade</taxon>
        <taxon>Hologalegina</taxon>
        <taxon>IRL clade</taxon>
        <taxon>Trifolieae</taxon>
        <taxon>Trifolium</taxon>
    </lineage>
</organism>
<dbReference type="EMBL" id="LXQA010212204">
    <property type="protein sequence ID" value="MCI34273.1"/>
    <property type="molecule type" value="Genomic_DNA"/>
</dbReference>
<comment type="caution">
    <text evidence="1">The sequence shown here is derived from an EMBL/GenBank/DDBJ whole genome shotgun (WGS) entry which is preliminary data.</text>
</comment>
<sequence>MDQVQVQPQNVMSGPNGCGGAVDAAAAATSIGRNEFVTTSLFTLEPESDA</sequence>
<protein>
    <submittedName>
        <fullName evidence="1">Uncharacterized protein</fullName>
    </submittedName>
</protein>
<dbReference type="AlphaFoldDB" id="A0A392RCB9"/>
<accession>A0A392RCB9</accession>
<keyword evidence="2" id="KW-1185">Reference proteome</keyword>
<dbReference type="Proteomes" id="UP000265520">
    <property type="component" value="Unassembled WGS sequence"/>
</dbReference>
<name>A0A392RCB9_9FABA</name>
<evidence type="ECO:0000313" key="2">
    <source>
        <dbReference type="Proteomes" id="UP000265520"/>
    </source>
</evidence>
<proteinExistence type="predicted"/>